<evidence type="ECO:0000256" key="13">
    <source>
        <dbReference type="RuleBase" id="RU003943"/>
    </source>
</evidence>
<comment type="subcellular location">
    <subcellularLocation>
        <location evidence="2 13">Cell membrane</location>
        <topology evidence="2 13">Multi-pass membrane protein</topology>
    </subcellularLocation>
</comment>
<gene>
    <name evidence="15" type="ORF">A2214_01970</name>
</gene>
<dbReference type="EMBL" id="MHJN01000009">
    <property type="protein sequence ID" value="OGY68924.1"/>
    <property type="molecule type" value="Genomic_DNA"/>
</dbReference>
<dbReference type="AlphaFoldDB" id="A0A1G1ZWH3"/>
<protein>
    <recommendedName>
        <fullName evidence="12">High-affinity zinc uptake system membrane protein ZnuB</fullName>
    </recommendedName>
</protein>
<proteinExistence type="inferred from homology"/>
<keyword evidence="7" id="KW-0862">Zinc</keyword>
<evidence type="ECO:0000256" key="8">
    <source>
        <dbReference type="ARBA" id="ARBA00022906"/>
    </source>
</evidence>
<dbReference type="GO" id="GO:0055085">
    <property type="term" value="P:transmembrane transport"/>
    <property type="evidence" value="ECO:0007669"/>
    <property type="project" value="InterPro"/>
</dbReference>
<feature type="transmembrane region" description="Helical" evidence="14">
    <location>
        <begin position="59"/>
        <end position="77"/>
    </location>
</feature>
<dbReference type="GO" id="GO:0043190">
    <property type="term" value="C:ATP-binding cassette (ABC) transporter complex"/>
    <property type="evidence" value="ECO:0007669"/>
    <property type="project" value="InterPro"/>
</dbReference>
<feature type="transmembrane region" description="Helical" evidence="14">
    <location>
        <begin position="89"/>
        <end position="112"/>
    </location>
</feature>
<dbReference type="PANTHER" id="PTHR30477">
    <property type="entry name" value="ABC-TRANSPORTER METAL-BINDING PROTEIN"/>
    <property type="match status" value="1"/>
</dbReference>
<dbReference type="SUPFAM" id="SSF81345">
    <property type="entry name" value="ABC transporter involved in vitamin B12 uptake, BtuC"/>
    <property type="match status" value="1"/>
</dbReference>
<reference evidence="15 16" key="1">
    <citation type="journal article" date="2016" name="Nat. Commun.">
        <title>Thousands of microbial genomes shed light on interconnected biogeochemical processes in an aquifer system.</title>
        <authorList>
            <person name="Anantharaman K."/>
            <person name="Brown C.T."/>
            <person name="Hug L.A."/>
            <person name="Sharon I."/>
            <person name="Castelle C.J."/>
            <person name="Probst A.J."/>
            <person name="Thomas B.C."/>
            <person name="Singh A."/>
            <person name="Wilkins M.J."/>
            <person name="Karaoz U."/>
            <person name="Brodie E.L."/>
            <person name="Williams K.H."/>
            <person name="Hubbard S.S."/>
            <person name="Banfield J.F."/>
        </authorList>
    </citation>
    <scope>NUCLEOTIDE SEQUENCE [LARGE SCALE GENOMIC DNA]</scope>
</reference>
<dbReference type="GO" id="GO:0006829">
    <property type="term" value="P:zinc ion transport"/>
    <property type="evidence" value="ECO:0007669"/>
    <property type="project" value="UniProtKB-KW"/>
</dbReference>
<evidence type="ECO:0000256" key="12">
    <source>
        <dbReference type="ARBA" id="ARBA00040080"/>
    </source>
</evidence>
<evidence type="ECO:0000256" key="5">
    <source>
        <dbReference type="ARBA" id="ARBA00022475"/>
    </source>
</evidence>
<keyword evidence="10" id="KW-0406">Ion transport</keyword>
<evidence type="ECO:0000256" key="3">
    <source>
        <dbReference type="ARBA" id="ARBA00008034"/>
    </source>
</evidence>
<evidence type="ECO:0000256" key="10">
    <source>
        <dbReference type="ARBA" id="ARBA00023065"/>
    </source>
</evidence>
<evidence type="ECO:0000256" key="9">
    <source>
        <dbReference type="ARBA" id="ARBA00022989"/>
    </source>
</evidence>
<dbReference type="GO" id="GO:0010043">
    <property type="term" value="P:response to zinc ion"/>
    <property type="evidence" value="ECO:0007669"/>
    <property type="project" value="TreeGrafter"/>
</dbReference>
<keyword evidence="4 13" id="KW-0813">Transport</keyword>
<accession>A0A1G1ZWH3</accession>
<evidence type="ECO:0000256" key="4">
    <source>
        <dbReference type="ARBA" id="ARBA00022448"/>
    </source>
</evidence>
<evidence type="ECO:0000256" key="6">
    <source>
        <dbReference type="ARBA" id="ARBA00022692"/>
    </source>
</evidence>
<evidence type="ECO:0000256" key="11">
    <source>
        <dbReference type="ARBA" id="ARBA00023136"/>
    </source>
</evidence>
<keyword evidence="5" id="KW-1003">Cell membrane</keyword>
<feature type="transmembrane region" description="Helical" evidence="14">
    <location>
        <begin position="180"/>
        <end position="200"/>
    </location>
</feature>
<keyword evidence="9 14" id="KW-1133">Transmembrane helix</keyword>
<keyword evidence="6 13" id="KW-0812">Transmembrane</keyword>
<dbReference type="Pfam" id="PF00950">
    <property type="entry name" value="ABC-3"/>
    <property type="match status" value="1"/>
</dbReference>
<dbReference type="InterPro" id="IPR037294">
    <property type="entry name" value="ABC_BtuC-like"/>
</dbReference>
<keyword evidence="8" id="KW-0864">Zinc transport</keyword>
<feature type="transmembrane region" description="Helical" evidence="14">
    <location>
        <begin position="212"/>
        <end position="231"/>
    </location>
</feature>
<comment type="caution">
    <text evidence="15">The sequence shown here is derived from an EMBL/GenBank/DDBJ whole genome shotgun (WGS) entry which is preliminary data.</text>
</comment>
<dbReference type="Proteomes" id="UP000176626">
    <property type="component" value="Unassembled WGS sequence"/>
</dbReference>
<evidence type="ECO:0000256" key="1">
    <source>
        <dbReference type="ARBA" id="ARBA00002313"/>
    </source>
</evidence>
<evidence type="ECO:0000256" key="2">
    <source>
        <dbReference type="ARBA" id="ARBA00004651"/>
    </source>
</evidence>
<keyword evidence="11 14" id="KW-0472">Membrane</keyword>
<feature type="transmembrane region" description="Helical" evidence="14">
    <location>
        <begin position="140"/>
        <end position="168"/>
    </location>
</feature>
<evidence type="ECO:0000313" key="16">
    <source>
        <dbReference type="Proteomes" id="UP000176626"/>
    </source>
</evidence>
<evidence type="ECO:0000256" key="14">
    <source>
        <dbReference type="SAM" id="Phobius"/>
    </source>
</evidence>
<dbReference type="Gene3D" id="1.10.3470.10">
    <property type="entry name" value="ABC transporter involved in vitamin B12 uptake, BtuC"/>
    <property type="match status" value="1"/>
</dbReference>
<sequence length="233" mass="24228">MVLKRLALVGDALSHVALPGIGLALVLNLNPFVGAFAALAVAVLIIWQIQTKTGLPTEALVGLLFTASLAIGILVTPEPELLEALFGDISRVAVSDVVLAVIFSITIFSVIYRLRNALVLDLISPDLAESQRINTAKLNLVFLALVAIVVALGVKVVGILLMGSLVIVPAVASKNFTRTLRGYGVASACLGVISAVGGILLADGLQLPPGPMVVLVSAALFLISLLSRSLLRR</sequence>
<comment type="similarity">
    <text evidence="3 13">Belongs to the ABC-3 integral membrane protein family.</text>
</comment>
<dbReference type="PANTHER" id="PTHR30477:SF23">
    <property type="entry name" value="HIGH-AFFINITY ZINC UPTAKE SYSTEM MEMBRANE PROTEIN ZNUB"/>
    <property type="match status" value="1"/>
</dbReference>
<feature type="transmembrane region" description="Helical" evidence="14">
    <location>
        <begin position="21"/>
        <end position="47"/>
    </location>
</feature>
<evidence type="ECO:0000313" key="15">
    <source>
        <dbReference type="EMBL" id="OGY68924.1"/>
    </source>
</evidence>
<comment type="function">
    <text evidence="1">Involved in the high-affinity zinc uptake transport system.</text>
</comment>
<organism evidence="15 16">
    <name type="scientific">Candidatus Harrisonbacteria bacterium RIFOXYA1_FULL_48_8</name>
    <dbReference type="NCBI Taxonomy" id="1798411"/>
    <lineage>
        <taxon>Bacteria</taxon>
        <taxon>Candidatus Harrisoniibacteriota</taxon>
    </lineage>
</organism>
<evidence type="ECO:0000256" key="7">
    <source>
        <dbReference type="ARBA" id="ARBA00022833"/>
    </source>
</evidence>
<name>A0A1G1ZWH3_9BACT</name>
<dbReference type="InterPro" id="IPR001626">
    <property type="entry name" value="ABC_TroCD"/>
</dbReference>